<comment type="caution">
    <text evidence="1">The sequence shown here is derived from an EMBL/GenBank/DDBJ whole genome shotgun (WGS) entry which is preliminary data.</text>
</comment>
<reference evidence="2" key="1">
    <citation type="journal article" date="2019" name="Int. J. Syst. Evol. Microbiol.">
        <title>The Global Catalogue of Microorganisms (GCM) 10K type strain sequencing project: providing services to taxonomists for standard genome sequencing and annotation.</title>
        <authorList>
            <consortium name="The Broad Institute Genomics Platform"/>
            <consortium name="The Broad Institute Genome Sequencing Center for Infectious Disease"/>
            <person name="Wu L."/>
            <person name="Ma J."/>
        </authorList>
    </citation>
    <scope>NUCLEOTIDE SEQUENCE [LARGE SCALE GENOMIC DNA]</scope>
    <source>
        <strain evidence="2">KCTC 3950</strain>
    </source>
</reference>
<dbReference type="Pfam" id="PF05135">
    <property type="entry name" value="Phage_connect_1"/>
    <property type="match status" value="1"/>
</dbReference>
<keyword evidence="2" id="KW-1185">Reference proteome</keyword>
<accession>A0ABW5PE53</accession>
<gene>
    <name evidence="1" type="ORF">ACFSUF_14025</name>
</gene>
<sequence>MPASKEEVKSIVKQKLNLPVNDGQHDDLLGIYVDEAEKRIKHYCNIPEIPEDLRFTWASLAATAVAAEQKAILFPDPVDEEQFEISIGDTSVKTGKPAAAVQPMLVLDNMVFDYRAELNAFRRVRW</sequence>
<organism evidence="1 2">
    <name type="scientific">Paenibacillus gansuensis</name>
    <dbReference type="NCBI Taxonomy" id="306542"/>
    <lineage>
        <taxon>Bacteria</taxon>
        <taxon>Bacillati</taxon>
        <taxon>Bacillota</taxon>
        <taxon>Bacilli</taxon>
        <taxon>Bacillales</taxon>
        <taxon>Paenibacillaceae</taxon>
        <taxon>Paenibacillus</taxon>
    </lineage>
</organism>
<dbReference type="Proteomes" id="UP001597541">
    <property type="component" value="Unassembled WGS sequence"/>
</dbReference>
<dbReference type="EMBL" id="JBHUME010000008">
    <property type="protein sequence ID" value="MFD2613545.1"/>
    <property type="molecule type" value="Genomic_DNA"/>
</dbReference>
<dbReference type="RefSeq" id="WP_377603544.1">
    <property type="nucleotide sequence ID" value="NZ_JBHUME010000008.1"/>
</dbReference>
<evidence type="ECO:0000313" key="1">
    <source>
        <dbReference type="EMBL" id="MFD2613545.1"/>
    </source>
</evidence>
<protein>
    <submittedName>
        <fullName evidence="1">Phage head-tail connector protein</fullName>
    </submittedName>
</protein>
<name>A0ABW5PE53_9BACL</name>
<evidence type="ECO:0000313" key="2">
    <source>
        <dbReference type="Proteomes" id="UP001597541"/>
    </source>
</evidence>
<proteinExistence type="predicted"/>
<dbReference type="InterPro" id="IPR021146">
    <property type="entry name" value="Phage_gp6-like_head-tail"/>
</dbReference>